<proteinExistence type="predicted"/>
<reference evidence="4" key="1">
    <citation type="submission" date="2020-03" db="EMBL/GenBank/DDBJ databases">
        <title>Genome of Pelagibius litoralis DSM 21314T.</title>
        <authorList>
            <person name="Wang G."/>
        </authorList>
    </citation>
    <scope>NUCLEOTIDE SEQUENCE</scope>
    <source>
        <strain evidence="4">DSM 21314</strain>
    </source>
</reference>
<dbReference type="RefSeq" id="WP_167222665.1">
    <property type="nucleotide sequence ID" value="NZ_JAAQPH010000004.1"/>
</dbReference>
<keyword evidence="5" id="KW-1185">Reference proteome</keyword>
<dbReference type="NCBIfam" id="NF040713">
    <property type="entry name" value="ZapE"/>
    <property type="match status" value="1"/>
</dbReference>
<keyword evidence="1" id="KW-0547">Nucleotide-binding</keyword>
<comment type="caution">
    <text evidence="4">The sequence shown here is derived from an EMBL/GenBank/DDBJ whole genome shotgun (WGS) entry which is preliminary data.</text>
</comment>
<accession>A0A967C2D2</accession>
<dbReference type="InterPro" id="IPR027417">
    <property type="entry name" value="P-loop_NTPase"/>
</dbReference>
<dbReference type="Proteomes" id="UP000761264">
    <property type="component" value="Unassembled WGS sequence"/>
</dbReference>
<gene>
    <name evidence="4" type="ORF">HBA54_06600</name>
</gene>
<evidence type="ECO:0000313" key="5">
    <source>
        <dbReference type="Proteomes" id="UP000761264"/>
    </source>
</evidence>
<name>A0A967C2D2_9PROT</name>
<dbReference type="GO" id="GO:0051301">
    <property type="term" value="P:cell division"/>
    <property type="evidence" value="ECO:0007669"/>
    <property type="project" value="UniProtKB-KW"/>
</dbReference>
<dbReference type="EMBL" id="JAAQPH010000004">
    <property type="protein sequence ID" value="NIA68258.1"/>
    <property type="molecule type" value="Genomic_DNA"/>
</dbReference>
<evidence type="ECO:0000256" key="2">
    <source>
        <dbReference type="ARBA" id="ARBA00022840"/>
    </source>
</evidence>
<protein>
    <submittedName>
        <fullName evidence="4">Cell division protein ZapE</fullName>
    </submittedName>
</protein>
<evidence type="ECO:0000256" key="1">
    <source>
        <dbReference type="ARBA" id="ARBA00022741"/>
    </source>
</evidence>
<evidence type="ECO:0000256" key="3">
    <source>
        <dbReference type="SAM" id="MobiDB-lite"/>
    </source>
</evidence>
<dbReference type="PANTHER" id="PTHR12169">
    <property type="entry name" value="ATPASE N2B"/>
    <property type="match status" value="1"/>
</dbReference>
<dbReference type="Pfam" id="PF03969">
    <property type="entry name" value="AFG1_ATPase"/>
    <property type="match status" value="1"/>
</dbReference>
<dbReference type="GO" id="GO:0005524">
    <property type="term" value="F:ATP binding"/>
    <property type="evidence" value="ECO:0007669"/>
    <property type="project" value="UniProtKB-KW"/>
</dbReference>
<dbReference type="Gene3D" id="3.40.50.300">
    <property type="entry name" value="P-loop containing nucleotide triphosphate hydrolases"/>
    <property type="match status" value="1"/>
</dbReference>
<sequence>MAEDDKQTAEGGSAGPLTAYRARRREGHLRHDAGQQLAAEKLQSLHNALRHYEPASGMGGWKARLGLARRRSDPPLGLYIFGGVGTGKSMLMDLFFAGAPLEKKRRVHFHAFMQEVQERLHVWRQDEANADKADPLPVIAADLAEEAWLLCFDEFHVVNIADAMILGRLFETLFELGVVVVATSNWPPDRLYEGGLQRERFLPFIEVVKQRLDVLELDGGIDYRQQRLKDITTYHAPLGPKAEAALDKAFAELTEGARAAPDSLHYKGRQIPVPLAARGVARFSFADLCEQPLGPGDYLAIAGLYHTLVLSGVPLLSAENRNEARRFMTLIDALYEHRVKLIVAAEAPPERLYPAGDGAVEFQRTVSRLQEMRSADYVAAAHMT</sequence>
<evidence type="ECO:0000313" key="4">
    <source>
        <dbReference type="EMBL" id="NIA68258.1"/>
    </source>
</evidence>
<dbReference type="GO" id="GO:0016887">
    <property type="term" value="F:ATP hydrolysis activity"/>
    <property type="evidence" value="ECO:0007669"/>
    <property type="project" value="InterPro"/>
</dbReference>
<keyword evidence="4" id="KW-0132">Cell division</keyword>
<dbReference type="AlphaFoldDB" id="A0A967C2D2"/>
<dbReference type="PANTHER" id="PTHR12169:SF6">
    <property type="entry name" value="AFG1-LIKE ATPASE"/>
    <property type="match status" value="1"/>
</dbReference>
<feature type="region of interest" description="Disordered" evidence="3">
    <location>
        <begin position="1"/>
        <end position="30"/>
    </location>
</feature>
<dbReference type="InterPro" id="IPR005654">
    <property type="entry name" value="ATPase_AFG1-like"/>
</dbReference>
<keyword evidence="4" id="KW-0131">Cell cycle</keyword>
<organism evidence="4 5">
    <name type="scientific">Pelagibius litoralis</name>
    <dbReference type="NCBI Taxonomy" id="374515"/>
    <lineage>
        <taxon>Bacteria</taxon>
        <taxon>Pseudomonadati</taxon>
        <taxon>Pseudomonadota</taxon>
        <taxon>Alphaproteobacteria</taxon>
        <taxon>Rhodospirillales</taxon>
        <taxon>Rhodovibrionaceae</taxon>
        <taxon>Pelagibius</taxon>
    </lineage>
</organism>
<keyword evidence="2" id="KW-0067">ATP-binding</keyword>
<dbReference type="GO" id="GO:0005737">
    <property type="term" value="C:cytoplasm"/>
    <property type="evidence" value="ECO:0007669"/>
    <property type="project" value="TreeGrafter"/>
</dbReference>
<dbReference type="SUPFAM" id="SSF52540">
    <property type="entry name" value="P-loop containing nucleoside triphosphate hydrolases"/>
    <property type="match status" value="1"/>
</dbReference>